<feature type="chain" id="PRO_5014360181" description="protein-tyrosine-phosphatase" evidence="6">
    <location>
        <begin position="26"/>
        <end position="753"/>
    </location>
</feature>
<dbReference type="AlphaFoldDB" id="A0A2J8KHZ1"/>
<keyword evidence="5" id="KW-0812">Transmembrane</keyword>
<dbReference type="FunFam" id="3.90.190.10:FF:000231">
    <property type="entry name" value="Glomerular epithelial protein 1"/>
    <property type="match status" value="1"/>
</dbReference>
<dbReference type="GO" id="GO:0004725">
    <property type="term" value="F:protein tyrosine phosphatase activity"/>
    <property type="evidence" value="ECO:0007669"/>
    <property type="project" value="UniProtKB-EC"/>
</dbReference>
<feature type="region of interest" description="Disordered" evidence="4">
    <location>
        <begin position="28"/>
        <end position="139"/>
    </location>
</feature>
<comment type="catalytic activity">
    <reaction evidence="3">
        <text>O-phospho-L-tyrosyl-[protein] + H2O = L-tyrosyl-[protein] + phosphate</text>
        <dbReference type="Rhea" id="RHEA:10684"/>
        <dbReference type="Rhea" id="RHEA-COMP:10136"/>
        <dbReference type="Rhea" id="RHEA-COMP:20101"/>
        <dbReference type="ChEBI" id="CHEBI:15377"/>
        <dbReference type="ChEBI" id="CHEBI:43474"/>
        <dbReference type="ChEBI" id="CHEBI:46858"/>
        <dbReference type="ChEBI" id="CHEBI:61978"/>
        <dbReference type="EC" id="3.1.3.48"/>
    </reaction>
</comment>
<keyword evidence="5" id="KW-0472">Membrane</keyword>
<gene>
    <name evidence="9" type="ORF">CK820_G0038762</name>
</gene>
<dbReference type="SUPFAM" id="SSF49265">
    <property type="entry name" value="Fibronectin type III"/>
    <property type="match status" value="1"/>
</dbReference>
<dbReference type="GO" id="GO:0050852">
    <property type="term" value="P:T cell receptor signaling pathway"/>
    <property type="evidence" value="ECO:0007669"/>
    <property type="project" value="InterPro"/>
</dbReference>
<dbReference type="Proteomes" id="UP000236370">
    <property type="component" value="Unassembled WGS sequence"/>
</dbReference>
<keyword evidence="2" id="KW-0378">Hydrolase</keyword>
<dbReference type="InterPro" id="IPR003961">
    <property type="entry name" value="FN3_dom"/>
</dbReference>
<evidence type="ECO:0000259" key="8">
    <source>
        <dbReference type="PROSITE" id="PS50853"/>
    </source>
</evidence>
<feature type="transmembrane region" description="Helical" evidence="5">
    <location>
        <begin position="530"/>
        <end position="551"/>
    </location>
</feature>
<feature type="signal peptide" evidence="6">
    <location>
        <begin position="1"/>
        <end position="25"/>
    </location>
</feature>
<evidence type="ECO:0000256" key="6">
    <source>
        <dbReference type="SAM" id="SignalP"/>
    </source>
</evidence>
<evidence type="ECO:0000313" key="9">
    <source>
        <dbReference type="EMBL" id="PNI34628.1"/>
    </source>
</evidence>
<dbReference type="Pfam" id="PF00102">
    <property type="entry name" value="Y_phosphatase"/>
    <property type="match status" value="1"/>
</dbReference>
<dbReference type="FunFam" id="2.60.40.10:FF:002177">
    <property type="entry name" value="Receptor-type tyrosine-protein phosphatase C"/>
    <property type="match status" value="1"/>
</dbReference>
<protein>
    <recommendedName>
        <fullName evidence="1">protein-tyrosine-phosphatase</fullName>
        <ecNumber evidence="1">3.1.3.48</ecNumber>
    </recommendedName>
</protein>
<dbReference type="InterPro" id="IPR024739">
    <property type="entry name" value="PTP_recept_N"/>
</dbReference>
<dbReference type="InterPro" id="IPR013783">
    <property type="entry name" value="Ig-like_fold"/>
</dbReference>
<dbReference type="InterPro" id="IPR029021">
    <property type="entry name" value="Prot-tyrosine_phosphatase-like"/>
</dbReference>
<comment type="caution">
    <text evidence="9">The sequence shown here is derived from an EMBL/GenBank/DDBJ whole genome shotgun (WGS) entry which is preliminary data.</text>
</comment>
<evidence type="ECO:0000256" key="2">
    <source>
        <dbReference type="ARBA" id="ARBA00022912"/>
    </source>
</evidence>
<evidence type="ECO:0000259" key="7">
    <source>
        <dbReference type="PROSITE" id="PS50055"/>
    </source>
</evidence>
<dbReference type="PANTHER" id="PTHR19134:SF539">
    <property type="entry name" value="RECEPTOR-TYPE TYROSINE-PROTEIN PHOSPHATASE C"/>
    <property type="match status" value="1"/>
</dbReference>
<organism evidence="9 10">
    <name type="scientific">Pan troglodytes</name>
    <name type="common">Chimpanzee</name>
    <dbReference type="NCBI Taxonomy" id="9598"/>
    <lineage>
        <taxon>Eukaryota</taxon>
        <taxon>Metazoa</taxon>
        <taxon>Chordata</taxon>
        <taxon>Craniata</taxon>
        <taxon>Vertebrata</taxon>
        <taxon>Euteleostomi</taxon>
        <taxon>Mammalia</taxon>
        <taxon>Eutheria</taxon>
        <taxon>Euarchontoglires</taxon>
        <taxon>Primates</taxon>
        <taxon>Haplorrhini</taxon>
        <taxon>Catarrhini</taxon>
        <taxon>Hominidae</taxon>
        <taxon>Pan</taxon>
    </lineage>
</organism>
<feature type="compositionally biased region" description="Polar residues" evidence="4">
    <location>
        <begin position="70"/>
        <end position="131"/>
    </location>
</feature>
<dbReference type="PANTHER" id="PTHR19134">
    <property type="entry name" value="RECEPTOR-TYPE TYROSINE-PROTEIN PHOSPHATASE"/>
    <property type="match status" value="1"/>
</dbReference>
<dbReference type="Gene3D" id="3.90.190.10">
    <property type="entry name" value="Protein tyrosine phosphatase superfamily"/>
    <property type="match status" value="1"/>
</dbReference>
<dbReference type="PROSITE" id="PS50055">
    <property type="entry name" value="TYR_PHOSPHATASE_PTP"/>
    <property type="match status" value="1"/>
</dbReference>
<dbReference type="CDD" id="cd00063">
    <property type="entry name" value="FN3"/>
    <property type="match status" value="2"/>
</dbReference>
<proteinExistence type="predicted"/>
<sequence>MTMYLWLKLLAFGFAFLDTEVFVTGQSPTPSPTGLTTAKMPSVPLSSDPLPTHTTAFSPASTFERENDFLETTTSLSPDNTSTQVSPDSLDNASAFNTTGVSSVQTPHLPTHADSQTPSAGTDTQTFSGSAANAKLNPTPGSNAISDAYLNASETTTLSPSGSAVISTTTIATTPSKPTCDEKYANITVDYLYNKETKLFTAKLNVNENVECGNNTCTNNEVHNLTECKNMSVSISHNSCTAPDKTLLLDVPPGVEKFQLHDCTQVEKADTTICLKWKNIETFTCDTQNITYRFQCGNTTSDNKEIKLQNLDPEHEYKCDSEILYNNHKYTNASKIIKTDFGTPGQPQNITCRSEAAHQGVITWNPPQRSFHNFTLCYMKETEKNCLNLDKNLIKYDLQNLKPYTKYVLSLHAYIVAKVQRNGSAATCHFTTKSAPPSQVWNMTVSMTSDNSMHVKCRPPRDRNGPHERYHLEVEAGNTLVRNESHKNCDFRVKDLQYSTDYTFKAYFHNGDYPGEPFILHQSTSYNSKALIAFLAFLIVVTSIALLVVLYKIYDLHKKRSCNLDEQQELVERDDEKQLMNVEPIHADILLETYKRKIADEGRLFLAEFQSIPRVFSKFPIKEARKPFNQNKNRYVDILPYDYNRVELSEINGDAGSNYINASYIDGFKEPRKYIAAQGPRDETVDDFWRMIWEQKATVIVMVTRCEEGNRNKCAEYWPSMEEGTRAFGDVVVKINQHKRCPDYIIQKLNIVN</sequence>
<evidence type="ECO:0000256" key="3">
    <source>
        <dbReference type="ARBA" id="ARBA00051722"/>
    </source>
</evidence>
<evidence type="ECO:0000256" key="1">
    <source>
        <dbReference type="ARBA" id="ARBA00013064"/>
    </source>
</evidence>
<dbReference type="Pfam" id="PF12567">
    <property type="entry name" value="CD45"/>
    <property type="match status" value="1"/>
</dbReference>
<dbReference type="Pfam" id="PF12453">
    <property type="entry name" value="PTP_N"/>
    <property type="match status" value="1"/>
</dbReference>
<dbReference type="EC" id="3.1.3.48" evidence="1"/>
<dbReference type="InterPro" id="IPR016335">
    <property type="entry name" value="Ptprc"/>
</dbReference>
<accession>A0A2J8KHZ1</accession>
<name>A0A2J8KHZ1_PANTR</name>
<evidence type="ECO:0000256" key="4">
    <source>
        <dbReference type="SAM" id="MobiDB-lite"/>
    </source>
</evidence>
<dbReference type="SMART" id="SM00060">
    <property type="entry name" value="FN3"/>
    <property type="match status" value="2"/>
</dbReference>
<evidence type="ECO:0000313" key="10">
    <source>
        <dbReference type="Proteomes" id="UP000236370"/>
    </source>
</evidence>
<dbReference type="InterPro" id="IPR036116">
    <property type="entry name" value="FN3_sf"/>
</dbReference>
<dbReference type="SUPFAM" id="SSF52799">
    <property type="entry name" value="(Phosphotyrosine protein) phosphatases II"/>
    <property type="match status" value="1"/>
</dbReference>
<dbReference type="SMART" id="SM00194">
    <property type="entry name" value="PTPc"/>
    <property type="match status" value="1"/>
</dbReference>
<dbReference type="PROSITE" id="PS50853">
    <property type="entry name" value="FN3"/>
    <property type="match status" value="2"/>
</dbReference>
<dbReference type="Gene3D" id="2.60.40.10">
    <property type="entry name" value="Immunoglobulins"/>
    <property type="match status" value="2"/>
</dbReference>
<dbReference type="FunFam" id="2.60.40.10:FF:001462">
    <property type="entry name" value="Receptor-type tyrosine-protein phosphatase C"/>
    <property type="match status" value="1"/>
</dbReference>
<dbReference type="Pfam" id="PF00041">
    <property type="entry name" value="fn3"/>
    <property type="match status" value="2"/>
</dbReference>
<keyword evidence="6" id="KW-0732">Signal</keyword>
<feature type="non-terminal residue" evidence="9">
    <location>
        <position position="753"/>
    </location>
</feature>
<evidence type="ECO:0000256" key="5">
    <source>
        <dbReference type="SAM" id="Phobius"/>
    </source>
</evidence>
<feature type="domain" description="Fibronectin type-III" evidence="8">
    <location>
        <begin position="436"/>
        <end position="528"/>
    </location>
</feature>
<reference evidence="9 10" key="1">
    <citation type="submission" date="2017-12" db="EMBL/GenBank/DDBJ databases">
        <title>High-resolution comparative analysis of great ape genomes.</title>
        <authorList>
            <person name="Pollen A."/>
            <person name="Hastie A."/>
            <person name="Hormozdiari F."/>
            <person name="Dougherty M."/>
            <person name="Liu R."/>
            <person name="Chaisson M."/>
            <person name="Hoppe E."/>
            <person name="Hill C."/>
            <person name="Pang A."/>
            <person name="Hillier L."/>
            <person name="Baker C."/>
            <person name="Armstrong J."/>
            <person name="Shendure J."/>
            <person name="Paten B."/>
            <person name="Wilson R."/>
            <person name="Chao H."/>
            <person name="Schneider V."/>
            <person name="Ventura M."/>
            <person name="Kronenberg Z."/>
            <person name="Murali S."/>
            <person name="Gordon D."/>
            <person name="Cantsilieris S."/>
            <person name="Munson K."/>
            <person name="Nelson B."/>
            <person name="Raja A."/>
            <person name="Underwood J."/>
            <person name="Diekhans M."/>
            <person name="Fiddes I."/>
            <person name="Haussler D."/>
            <person name="Eichler E."/>
        </authorList>
    </citation>
    <scope>NUCLEOTIDE SEQUENCE [LARGE SCALE GENOMIC DNA]</scope>
    <source>
        <strain evidence="9">Yerkes chimp pedigree #C0471</strain>
    </source>
</reference>
<feature type="domain" description="Fibronectin type-III" evidence="8">
    <location>
        <begin position="346"/>
        <end position="435"/>
    </location>
</feature>
<feature type="domain" description="Tyrosine-protein phosphatase" evidence="7">
    <location>
        <begin position="605"/>
        <end position="753"/>
    </location>
</feature>
<keyword evidence="2" id="KW-0904">Protein phosphatase</keyword>
<dbReference type="EMBL" id="NBAG03000368">
    <property type="protein sequence ID" value="PNI34628.1"/>
    <property type="molecule type" value="Genomic_DNA"/>
</dbReference>
<keyword evidence="5" id="KW-1133">Transmembrane helix</keyword>
<dbReference type="PRINTS" id="PR00700">
    <property type="entry name" value="PRTYPHPHTASE"/>
</dbReference>
<feature type="compositionally biased region" description="Polar residues" evidence="4">
    <location>
        <begin position="52"/>
        <end position="61"/>
    </location>
</feature>
<dbReference type="InterPro" id="IPR000242">
    <property type="entry name" value="PTP_cat"/>
</dbReference>
<dbReference type="InterPro" id="IPR050348">
    <property type="entry name" value="Protein-Tyr_Phosphatase"/>
</dbReference>